<evidence type="ECO:0000256" key="4">
    <source>
        <dbReference type="ARBA" id="ARBA00022525"/>
    </source>
</evidence>
<dbReference type="EMBL" id="AZHE01000006">
    <property type="protein sequence ID" value="KHN98706.1"/>
    <property type="molecule type" value="Genomic_DNA"/>
</dbReference>
<feature type="compositionally biased region" description="Polar residues" evidence="9">
    <location>
        <begin position="393"/>
        <end position="419"/>
    </location>
</feature>
<keyword evidence="13" id="KW-1185">Reference proteome</keyword>
<evidence type="ECO:0000256" key="9">
    <source>
        <dbReference type="SAM" id="MobiDB-lite"/>
    </source>
</evidence>
<feature type="signal peptide" evidence="10">
    <location>
        <begin position="1"/>
        <end position="19"/>
    </location>
</feature>
<dbReference type="RefSeq" id="XP_040679772.1">
    <property type="nucleotide sequence ID" value="XM_040821967.1"/>
</dbReference>
<feature type="domain" description="CFEM" evidence="11">
    <location>
        <begin position="549"/>
        <end position="611"/>
    </location>
</feature>
<evidence type="ECO:0000256" key="1">
    <source>
        <dbReference type="ARBA" id="ARBA00004589"/>
    </source>
</evidence>
<protein>
    <submittedName>
        <fullName evidence="12">Adhesin protein Mad1</fullName>
    </submittedName>
</protein>
<dbReference type="AlphaFoldDB" id="A0A0B2WRL7"/>
<sequence>MKSALSVLVAAAGMQQASATFGGLGIGGGIGIGGGVEVGGGAGVGGNVGAGGSVGVGGGAAIGGNAGVGGNVGGNVGAGGSVGVGGGAGIGGGFGLGLGFGVGVGGGVSFNFLDWGRATPFPCPSTIINKCTPEQEKPWDWSDVPLGSLTAHAGFDFGGGWKCETNKKNGKRGDIQGRTFGLGKFISGTCNQGDEAGLSIGVGAKAGIDAFSINSLDLATEFDARLDLFYDMPDGKVCRQTSDCKKGGSTVVNTLCGGAKKVRVIYPKQIMQGGVNFNKKCKVSVHKINWHCGKPTPQPGRPSLPLPNTDSQVIQSPPRTTLQTFTAPAQQTSSVDQTIPGQETSPPEETVPGKETTPGQQTAPAQETTAGQATVPAQQTTSAQGTVPGEETTPGQQTAPAQETTAGQATVPAQQTTSAQGTIPGGQQTQTVPGQTTTVAITRATTFVTTYDTTSTVFTTSVKTITSCGPQVTDCPGKTGSHVVTATIPVSTTVCPVTETRTRSQAPTVVQPPSSETGVDKQPAGEQPTVQKPSPVSGQAPQSTKYLPVPTLVPKCLTTVNALKGKCKSNEDTSCFCPDKDFISEVYKCVYAYGDNGNVVHDSVDLLQGICKPHISENPAIATGANTITQILPPTGTPHISQVPYTTVVVATTVTESSSTQTISTEVTIPNIVLPTATGDAGAPNQAPPAGAPNQAPATSAAAPAGGNLPPVTGENSPSIPTGTGGLVSSEPTGAVPVTAGAGRVGAGLGMMLAVGAFAAAL</sequence>
<organism evidence="12 13">
    <name type="scientific">Metarhizium album (strain ARSEF 1941)</name>
    <dbReference type="NCBI Taxonomy" id="1081103"/>
    <lineage>
        <taxon>Eukaryota</taxon>
        <taxon>Fungi</taxon>
        <taxon>Dikarya</taxon>
        <taxon>Ascomycota</taxon>
        <taxon>Pezizomycotina</taxon>
        <taxon>Sordariomycetes</taxon>
        <taxon>Hypocreomycetidae</taxon>
        <taxon>Hypocreales</taxon>
        <taxon>Clavicipitaceae</taxon>
        <taxon>Metarhizium</taxon>
    </lineage>
</organism>
<feature type="compositionally biased region" description="Polar residues" evidence="9">
    <location>
        <begin position="357"/>
        <end position="385"/>
    </location>
</feature>
<feature type="chain" id="PRO_5002078453" evidence="10">
    <location>
        <begin position="20"/>
        <end position="762"/>
    </location>
</feature>
<evidence type="ECO:0000256" key="2">
    <source>
        <dbReference type="ARBA" id="ARBA00004613"/>
    </source>
</evidence>
<evidence type="ECO:0000256" key="3">
    <source>
        <dbReference type="ARBA" id="ARBA00010031"/>
    </source>
</evidence>
<dbReference type="GeneID" id="63737623"/>
<evidence type="ECO:0000256" key="10">
    <source>
        <dbReference type="SAM" id="SignalP"/>
    </source>
</evidence>
<evidence type="ECO:0000256" key="6">
    <source>
        <dbReference type="ARBA" id="ARBA00022729"/>
    </source>
</evidence>
<dbReference type="GO" id="GO:0098552">
    <property type="term" value="C:side of membrane"/>
    <property type="evidence" value="ECO:0007669"/>
    <property type="project" value="UniProtKB-KW"/>
</dbReference>
<dbReference type="Proteomes" id="UP000030816">
    <property type="component" value="Unassembled WGS sequence"/>
</dbReference>
<feature type="compositionally biased region" description="Polar residues" evidence="9">
    <location>
        <begin position="503"/>
        <end position="517"/>
    </location>
</feature>
<keyword evidence="6 10" id="KW-0732">Signal</keyword>
<feature type="compositionally biased region" description="Low complexity" evidence="9">
    <location>
        <begin position="420"/>
        <end position="434"/>
    </location>
</feature>
<keyword evidence="7" id="KW-1015">Disulfide bond</keyword>
<evidence type="ECO:0000256" key="7">
    <source>
        <dbReference type="ARBA" id="ARBA00023157"/>
    </source>
</evidence>
<dbReference type="InterPro" id="IPR008427">
    <property type="entry name" value="Extracellular_membr_CFEM_dom"/>
</dbReference>
<dbReference type="STRING" id="1081103.A0A0B2WRL7"/>
<dbReference type="GO" id="GO:0005576">
    <property type="term" value="C:extracellular region"/>
    <property type="evidence" value="ECO:0007669"/>
    <property type="project" value="UniProtKB-SubCell"/>
</dbReference>
<evidence type="ECO:0000256" key="5">
    <source>
        <dbReference type="ARBA" id="ARBA00022622"/>
    </source>
</evidence>
<keyword evidence="5" id="KW-0472">Membrane</keyword>
<keyword evidence="5" id="KW-0325">Glycoprotein</keyword>
<evidence type="ECO:0000313" key="12">
    <source>
        <dbReference type="EMBL" id="KHN98706.1"/>
    </source>
</evidence>
<keyword evidence="4" id="KW-0964">Secreted</keyword>
<feature type="region of interest" description="Disordered" evidence="9">
    <location>
        <begin position="498"/>
        <end position="545"/>
    </location>
</feature>
<evidence type="ECO:0000259" key="11">
    <source>
        <dbReference type="Pfam" id="PF05730"/>
    </source>
</evidence>
<feature type="compositionally biased region" description="Pro residues" evidence="9">
    <location>
        <begin position="296"/>
        <end position="305"/>
    </location>
</feature>
<comment type="similarity">
    <text evidence="3">Belongs to the RBT5 family.</text>
</comment>
<dbReference type="Pfam" id="PF05730">
    <property type="entry name" value="CFEM"/>
    <property type="match status" value="1"/>
</dbReference>
<comment type="subcellular location">
    <subcellularLocation>
        <location evidence="1">Membrane</location>
        <topology evidence="1">Lipid-anchor</topology>
        <topology evidence="1">GPI-anchor</topology>
    </subcellularLocation>
    <subcellularLocation>
        <location evidence="2">Secreted</location>
    </subcellularLocation>
</comment>
<evidence type="ECO:0000256" key="8">
    <source>
        <dbReference type="ARBA" id="ARBA00023288"/>
    </source>
</evidence>
<dbReference type="HOGENOM" id="CLU_013457_0_0_1"/>
<evidence type="ECO:0000313" key="13">
    <source>
        <dbReference type="Proteomes" id="UP000030816"/>
    </source>
</evidence>
<gene>
    <name evidence="12" type="ORF">MAM_03168</name>
</gene>
<keyword evidence="5" id="KW-0336">GPI-anchor</keyword>
<comment type="caution">
    <text evidence="12">The sequence shown here is derived from an EMBL/GenBank/DDBJ whole genome shotgun (WGS) entry which is preliminary data.</text>
</comment>
<feature type="compositionally biased region" description="Polar residues" evidence="9">
    <location>
        <begin position="306"/>
        <end position="347"/>
    </location>
</feature>
<dbReference type="OrthoDB" id="5431405at2759"/>
<feature type="region of interest" description="Disordered" evidence="9">
    <location>
        <begin position="676"/>
        <end position="732"/>
    </location>
</feature>
<keyword evidence="8" id="KW-0449">Lipoprotein</keyword>
<reference evidence="12 13" key="1">
    <citation type="journal article" date="2014" name="Proc. Natl. Acad. Sci. U.S.A.">
        <title>Trajectory and genomic determinants of fungal-pathogen speciation and host adaptation.</title>
        <authorList>
            <person name="Hu X."/>
            <person name="Xiao G."/>
            <person name="Zheng P."/>
            <person name="Shang Y."/>
            <person name="Su Y."/>
            <person name="Zhang X."/>
            <person name="Liu X."/>
            <person name="Zhan S."/>
            <person name="St Leger R.J."/>
            <person name="Wang C."/>
        </authorList>
    </citation>
    <scope>NUCLEOTIDE SEQUENCE [LARGE SCALE GENOMIC DNA]</scope>
    <source>
        <strain evidence="12 13">ARSEF 1941</strain>
    </source>
</reference>
<feature type="region of interest" description="Disordered" evidence="9">
    <location>
        <begin position="292"/>
        <end position="434"/>
    </location>
</feature>
<feature type="compositionally biased region" description="Polar residues" evidence="9">
    <location>
        <begin position="528"/>
        <end position="545"/>
    </location>
</feature>
<feature type="compositionally biased region" description="Low complexity" evidence="9">
    <location>
        <begin position="692"/>
        <end position="707"/>
    </location>
</feature>
<accession>A0A0B2WRL7</accession>
<name>A0A0B2WRL7_METAS</name>
<proteinExistence type="inferred from homology"/>